<evidence type="ECO:0000256" key="4">
    <source>
        <dbReference type="ARBA" id="ARBA00022692"/>
    </source>
</evidence>
<dbReference type="Proteomes" id="UP001172673">
    <property type="component" value="Unassembled WGS sequence"/>
</dbReference>
<evidence type="ECO:0000256" key="5">
    <source>
        <dbReference type="ARBA" id="ARBA00022989"/>
    </source>
</evidence>
<keyword evidence="11" id="KW-1185">Reference proteome</keyword>
<dbReference type="InterPro" id="IPR050360">
    <property type="entry name" value="MFS_Sugar_Transporters"/>
</dbReference>
<evidence type="ECO:0000256" key="7">
    <source>
        <dbReference type="RuleBase" id="RU003346"/>
    </source>
</evidence>
<accession>A0AA38X4L3</accession>
<feature type="transmembrane region" description="Helical" evidence="8">
    <location>
        <begin position="197"/>
        <end position="214"/>
    </location>
</feature>
<reference evidence="10" key="1">
    <citation type="submission" date="2022-10" db="EMBL/GenBank/DDBJ databases">
        <title>Culturing micro-colonial fungi from biological soil crusts in the Mojave desert and describing Neophaeococcomyces mojavensis, and introducing the new genera and species Taxawa tesnikishii.</title>
        <authorList>
            <person name="Kurbessoian T."/>
            <person name="Stajich J.E."/>
        </authorList>
    </citation>
    <scope>NUCLEOTIDE SEQUENCE</scope>
    <source>
        <strain evidence="10">TK_41</strain>
    </source>
</reference>
<protein>
    <recommendedName>
        <fullName evidence="9">Major facilitator superfamily (MFS) profile domain-containing protein</fullName>
    </recommendedName>
</protein>
<evidence type="ECO:0000256" key="2">
    <source>
        <dbReference type="ARBA" id="ARBA00010992"/>
    </source>
</evidence>
<feature type="transmembrane region" description="Helical" evidence="8">
    <location>
        <begin position="76"/>
        <end position="99"/>
    </location>
</feature>
<dbReference type="PRINTS" id="PR00171">
    <property type="entry name" value="SUGRTRNSPORT"/>
</dbReference>
<evidence type="ECO:0000256" key="6">
    <source>
        <dbReference type="ARBA" id="ARBA00023136"/>
    </source>
</evidence>
<evidence type="ECO:0000256" key="1">
    <source>
        <dbReference type="ARBA" id="ARBA00004141"/>
    </source>
</evidence>
<feature type="transmembrane region" description="Helical" evidence="8">
    <location>
        <begin position="106"/>
        <end position="126"/>
    </location>
</feature>
<name>A0AA38X4L3_9EURO</name>
<dbReference type="Gene3D" id="1.20.1250.20">
    <property type="entry name" value="MFS general substrate transporter like domains"/>
    <property type="match status" value="1"/>
</dbReference>
<evidence type="ECO:0000313" key="11">
    <source>
        <dbReference type="Proteomes" id="UP001172673"/>
    </source>
</evidence>
<keyword evidence="6 8" id="KW-0472">Membrane</keyword>
<feature type="transmembrane region" description="Helical" evidence="8">
    <location>
        <begin position="419"/>
        <end position="440"/>
    </location>
</feature>
<evidence type="ECO:0000256" key="8">
    <source>
        <dbReference type="SAM" id="Phobius"/>
    </source>
</evidence>
<keyword evidence="5 8" id="KW-1133">Transmembrane helix</keyword>
<feature type="transmembrane region" description="Helical" evidence="8">
    <location>
        <begin position="315"/>
        <end position="335"/>
    </location>
</feature>
<gene>
    <name evidence="10" type="ORF">H2200_008683</name>
</gene>
<evidence type="ECO:0000313" key="10">
    <source>
        <dbReference type="EMBL" id="KAJ9606675.1"/>
    </source>
</evidence>
<comment type="similarity">
    <text evidence="2 7">Belongs to the major facilitator superfamily. Sugar transporter (TC 2.A.1.1) family.</text>
</comment>
<comment type="subcellular location">
    <subcellularLocation>
        <location evidence="1">Membrane</location>
        <topology evidence="1">Multi-pass membrane protein</topology>
    </subcellularLocation>
</comment>
<feature type="transmembrane region" description="Helical" evidence="8">
    <location>
        <begin position="378"/>
        <end position="398"/>
    </location>
</feature>
<evidence type="ECO:0000256" key="3">
    <source>
        <dbReference type="ARBA" id="ARBA00022448"/>
    </source>
</evidence>
<dbReference type="InterPro" id="IPR005828">
    <property type="entry name" value="MFS_sugar_transport-like"/>
</dbReference>
<dbReference type="InterPro" id="IPR003663">
    <property type="entry name" value="Sugar/inositol_transpt"/>
</dbReference>
<dbReference type="GO" id="GO:0016020">
    <property type="term" value="C:membrane"/>
    <property type="evidence" value="ECO:0007669"/>
    <property type="project" value="UniProtKB-SubCell"/>
</dbReference>
<comment type="caution">
    <text evidence="10">The sequence shown here is derived from an EMBL/GenBank/DDBJ whole genome shotgun (WGS) entry which is preliminary data.</text>
</comment>
<dbReference type="GO" id="GO:0005351">
    <property type="term" value="F:carbohydrate:proton symporter activity"/>
    <property type="evidence" value="ECO:0007669"/>
    <property type="project" value="TreeGrafter"/>
</dbReference>
<dbReference type="EMBL" id="JAPDRK010000013">
    <property type="protein sequence ID" value="KAJ9606675.1"/>
    <property type="molecule type" value="Genomic_DNA"/>
</dbReference>
<sequence>MFSRPTSITAVDDASIPIPPHVKGRQFRLYNVLMILAMGFGSVSYGYSAGVISQTLGQPSFIRYFKLDKRSDATDIIGLMNSLYQAGGFIGTFCVSFFSDRYGRRAGIAIPSVINIIAGALLAGSVNVGMFIFFRFVSGMAAYWIVSSVPVLMTEIAPPNVRGTLVNIHGALLIFGFALSNWVGYGFYHINQWRAPFAIQCLPSVSLLLVIFWLPESPRWLILKDNIEEAAKVLKKLHTSAEAEVELAQIRTQVEIDRGLQTSYWSMLSKPSYRKRTFMALFVTVGIQMTGPFVINNYGPTLYRGLGFDTNEQLVYQLGWITVAFGGALLSLVAIELVTRPVIIAGGILGSAICLTVEAALVARYATNADDLANPNQAALRAAVAMLFIYIFWFEITVDGGQFVYMGEIFPTHLRAKGISLGMAGLCATNIIWLQVAPLAFETIKWKFYLCFIIPSFLCGAVILIWFPDTRGVPLESIAAIFGDATEPVDSSSYKSQDYEKVDVNNMGKTDNQTTSDHMENV</sequence>
<feature type="transmembrane region" description="Helical" evidence="8">
    <location>
        <begin position="342"/>
        <end position="366"/>
    </location>
</feature>
<evidence type="ECO:0000259" key="9">
    <source>
        <dbReference type="PROSITE" id="PS50850"/>
    </source>
</evidence>
<dbReference type="SUPFAM" id="SSF103473">
    <property type="entry name" value="MFS general substrate transporter"/>
    <property type="match status" value="1"/>
</dbReference>
<keyword evidence="4 8" id="KW-0812">Transmembrane</keyword>
<keyword evidence="3 7" id="KW-0813">Transport</keyword>
<feature type="domain" description="Major facilitator superfamily (MFS) profile" evidence="9">
    <location>
        <begin position="34"/>
        <end position="471"/>
    </location>
</feature>
<dbReference type="PROSITE" id="PS00216">
    <property type="entry name" value="SUGAR_TRANSPORT_1"/>
    <property type="match status" value="1"/>
</dbReference>
<feature type="transmembrane region" description="Helical" evidence="8">
    <location>
        <begin position="446"/>
        <end position="467"/>
    </location>
</feature>
<organism evidence="10 11">
    <name type="scientific">Cladophialophora chaetospira</name>
    <dbReference type="NCBI Taxonomy" id="386627"/>
    <lineage>
        <taxon>Eukaryota</taxon>
        <taxon>Fungi</taxon>
        <taxon>Dikarya</taxon>
        <taxon>Ascomycota</taxon>
        <taxon>Pezizomycotina</taxon>
        <taxon>Eurotiomycetes</taxon>
        <taxon>Chaetothyriomycetidae</taxon>
        <taxon>Chaetothyriales</taxon>
        <taxon>Herpotrichiellaceae</taxon>
        <taxon>Cladophialophora</taxon>
    </lineage>
</organism>
<dbReference type="InterPro" id="IPR020846">
    <property type="entry name" value="MFS_dom"/>
</dbReference>
<feature type="transmembrane region" description="Helical" evidence="8">
    <location>
        <begin position="277"/>
        <end position="295"/>
    </location>
</feature>
<dbReference type="PANTHER" id="PTHR48022:SF11">
    <property type="entry name" value="MONOSACCHARIDE TRANSPORTER (HXT8), PUTATIVE (AFU_ORTHOLOGUE AFUA_2G08120)-RELATED"/>
    <property type="match status" value="1"/>
</dbReference>
<dbReference type="NCBIfam" id="TIGR00879">
    <property type="entry name" value="SP"/>
    <property type="match status" value="1"/>
</dbReference>
<feature type="transmembrane region" description="Helical" evidence="8">
    <location>
        <begin position="165"/>
        <end position="185"/>
    </location>
</feature>
<dbReference type="PROSITE" id="PS50850">
    <property type="entry name" value="MFS"/>
    <property type="match status" value="1"/>
</dbReference>
<feature type="transmembrane region" description="Helical" evidence="8">
    <location>
        <begin position="32"/>
        <end position="56"/>
    </location>
</feature>
<dbReference type="AlphaFoldDB" id="A0AA38X4L3"/>
<proteinExistence type="inferred from homology"/>
<dbReference type="InterPro" id="IPR005829">
    <property type="entry name" value="Sugar_transporter_CS"/>
</dbReference>
<dbReference type="Pfam" id="PF00083">
    <property type="entry name" value="Sugar_tr"/>
    <property type="match status" value="1"/>
</dbReference>
<dbReference type="InterPro" id="IPR036259">
    <property type="entry name" value="MFS_trans_sf"/>
</dbReference>
<dbReference type="PANTHER" id="PTHR48022">
    <property type="entry name" value="PLASTIDIC GLUCOSE TRANSPORTER 4"/>
    <property type="match status" value="1"/>
</dbReference>